<dbReference type="InterPro" id="IPR017926">
    <property type="entry name" value="GATASE"/>
</dbReference>
<keyword evidence="3" id="KW-1185">Reference proteome</keyword>
<dbReference type="RefSeq" id="WP_275632722.1">
    <property type="nucleotide sequence ID" value="NZ_JARGYD010000003.1"/>
</dbReference>
<feature type="domain" description="Glutamine amidotransferase" evidence="1">
    <location>
        <begin position="22"/>
        <end position="158"/>
    </location>
</feature>
<dbReference type="SUPFAM" id="SSF52317">
    <property type="entry name" value="Class I glutamine amidotransferase-like"/>
    <property type="match status" value="1"/>
</dbReference>
<dbReference type="Proteomes" id="UP001595632">
    <property type="component" value="Unassembled WGS sequence"/>
</dbReference>
<dbReference type="PANTHER" id="PTHR42695:SF5">
    <property type="entry name" value="GLUTAMINE AMIDOTRANSFERASE YLR126C-RELATED"/>
    <property type="match status" value="1"/>
</dbReference>
<gene>
    <name evidence="2" type="ORF">ACFOGP_23830</name>
</gene>
<name>A0ABV7GVT2_9RHOB</name>
<protein>
    <submittedName>
        <fullName evidence="2">Type 1 glutamine amidotransferase</fullName>
    </submittedName>
</protein>
<proteinExistence type="predicted"/>
<comment type="caution">
    <text evidence="2">The sequence shown here is derived from an EMBL/GenBank/DDBJ whole genome shotgun (WGS) entry which is preliminary data.</text>
</comment>
<dbReference type="Pfam" id="PF00117">
    <property type="entry name" value="GATase"/>
    <property type="match status" value="1"/>
</dbReference>
<dbReference type="InterPro" id="IPR044992">
    <property type="entry name" value="ChyE-like"/>
</dbReference>
<organism evidence="2 3">
    <name type="scientific">Psychromarinibacter halotolerans</name>
    <dbReference type="NCBI Taxonomy" id="1775175"/>
    <lineage>
        <taxon>Bacteria</taxon>
        <taxon>Pseudomonadati</taxon>
        <taxon>Pseudomonadota</taxon>
        <taxon>Alphaproteobacteria</taxon>
        <taxon>Rhodobacterales</taxon>
        <taxon>Paracoccaceae</taxon>
        <taxon>Psychromarinibacter</taxon>
    </lineage>
</organism>
<evidence type="ECO:0000259" key="1">
    <source>
        <dbReference type="Pfam" id="PF00117"/>
    </source>
</evidence>
<dbReference type="PROSITE" id="PS51273">
    <property type="entry name" value="GATASE_TYPE_1"/>
    <property type="match status" value="1"/>
</dbReference>
<dbReference type="Gene3D" id="3.40.50.880">
    <property type="match status" value="1"/>
</dbReference>
<dbReference type="PANTHER" id="PTHR42695">
    <property type="entry name" value="GLUTAMINE AMIDOTRANSFERASE YLR126C-RELATED"/>
    <property type="match status" value="1"/>
</dbReference>
<reference evidence="3" key="1">
    <citation type="journal article" date="2019" name="Int. J. Syst. Evol. Microbiol.">
        <title>The Global Catalogue of Microorganisms (GCM) 10K type strain sequencing project: providing services to taxonomists for standard genome sequencing and annotation.</title>
        <authorList>
            <consortium name="The Broad Institute Genomics Platform"/>
            <consortium name="The Broad Institute Genome Sequencing Center for Infectious Disease"/>
            <person name="Wu L."/>
            <person name="Ma J."/>
        </authorList>
    </citation>
    <scope>NUCLEOTIDE SEQUENCE [LARGE SCALE GENOMIC DNA]</scope>
    <source>
        <strain evidence="3">KCTC 52366</strain>
    </source>
</reference>
<evidence type="ECO:0000313" key="2">
    <source>
        <dbReference type="EMBL" id="MFC3145774.1"/>
    </source>
</evidence>
<evidence type="ECO:0000313" key="3">
    <source>
        <dbReference type="Proteomes" id="UP001595632"/>
    </source>
</evidence>
<dbReference type="InterPro" id="IPR029062">
    <property type="entry name" value="Class_I_gatase-like"/>
</dbReference>
<accession>A0ABV7GVT2</accession>
<keyword evidence="2" id="KW-0315">Glutamine amidotransferase</keyword>
<sequence>MIADAGHRMTVVLLGRDSLPPLDDVDALWILGGAMDVFEEDIHPWLIDEKRYIREAVQHRGLAAFGICLGHQLMAESLGGACAKGGAEIGVLGVTISAPSPFLADLPPTFPVLIWHGVEVTALPPGATCVATSEDCAVHAIQYGSRAFSMQSHPEVGPDVVADWAAIPAAAVVLADRLGPDGADRLTEDVARHFPDLQRNARTLFDNWCRQVGIPSEVPA</sequence>
<dbReference type="EMBL" id="JBHRTB010000010">
    <property type="protein sequence ID" value="MFC3145774.1"/>
    <property type="molecule type" value="Genomic_DNA"/>
</dbReference>
<dbReference type="CDD" id="cd01741">
    <property type="entry name" value="GATase1_1"/>
    <property type="match status" value="1"/>
</dbReference>